<gene>
    <name evidence="1" type="ORF">F383_10655</name>
</gene>
<protein>
    <submittedName>
        <fullName evidence="1">Uncharacterized protein</fullName>
    </submittedName>
</protein>
<keyword evidence="2" id="KW-1185">Reference proteome</keyword>
<dbReference type="EMBL" id="KN402215">
    <property type="protein sequence ID" value="KHG14751.1"/>
    <property type="molecule type" value="Genomic_DNA"/>
</dbReference>
<reference evidence="2" key="1">
    <citation type="submission" date="2014-09" db="EMBL/GenBank/DDBJ databases">
        <authorList>
            <person name="Mudge J."/>
            <person name="Ramaraj T."/>
            <person name="Lindquist I.E."/>
            <person name="Bharti A.K."/>
            <person name="Sundararajan A."/>
            <person name="Cameron C.T."/>
            <person name="Woodward J.E."/>
            <person name="May G.D."/>
            <person name="Brubaker C."/>
            <person name="Broadhvest J."/>
            <person name="Wilkins T.A."/>
        </authorList>
    </citation>
    <scope>NUCLEOTIDE SEQUENCE</scope>
    <source>
        <strain evidence="2">cv. AKA8401</strain>
    </source>
</reference>
<evidence type="ECO:0000313" key="1">
    <source>
        <dbReference type="EMBL" id="KHG14751.1"/>
    </source>
</evidence>
<sequence>MLRNLTACCLQANSNQRSSEIRFTLSNSHFGVLMILVF</sequence>
<accession>A0A0B0NUJ7</accession>
<dbReference type="AlphaFoldDB" id="A0A0B0NUJ7"/>
<dbReference type="Proteomes" id="UP000032142">
    <property type="component" value="Unassembled WGS sequence"/>
</dbReference>
<name>A0A0B0NUJ7_GOSAR</name>
<proteinExistence type="predicted"/>
<evidence type="ECO:0000313" key="2">
    <source>
        <dbReference type="Proteomes" id="UP000032142"/>
    </source>
</evidence>
<organism evidence="1 2">
    <name type="scientific">Gossypium arboreum</name>
    <name type="common">Tree cotton</name>
    <name type="synonym">Gossypium nanking</name>
    <dbReference type="NCBI Taxonomy" id="29729"/>
    <lineage>
        <taxon>Eukaryota</taxon>
        <taxon>Viridiplantae</taxon>
        <taxon>Streptophyta</taxon>
        <taxon>Embryophyta</taxon>
        <taxon>Tracheophyta</taxon>
        <taxon>Spermatophyta</taxon>
        <taxon>Magnoliopsida</taxon>
        <taxon>eudicotyledons</taxon>
        <taxon>Gunneridae</taxon>
        <taxon>Pentapetalae</taxon>
        <taxon>rosids</taxon>
        <taxon>malvids</taxon>
        <taxon>Malvales</taxon>
        <taxon>Malvaceae</taxon>
        <taxon>Malvoideae</taxon>
        <taxon>Gossypium</taxon>
    </lineage>
</organism>